<reference evidence="3 4" key="1">
    <citation type="submission" date="2024-03" db="EMBL/GenBank/DDBJ databases">
        <title>Aureococcus anophagefferens CCMP1851 and Kratosvirus quantuckense: Draft genome of a second virus-susceptible host strain in the model system.</title>
        <authorList>
            <person name="Chase E."/>
            <person name="Truchon A.R."/>
            <person name="Schepens W."/>
            <person name="Wilhelm S.W."/>
        </authorList>
    </citation>
    <scope>NUCLEOTIDE SEQUENCE [LARGE SCALE GENOMIC DNA]</scope>
    <source>
        <strain evidence="3 4">CCMP1851</strain>
    </source>
</reference>
<protein>
    <recommendedName>
        <fullName evidence="2">TTI1 C-terminal TPR domain-containing protein</fullName>
    </recommendedName>
</protein>
<gene>
    <name evidence="3" type="ORF">SO694_00068190</name>
</gene>
<dbReference type="Proteomes" id="UP001363151">
    <property type="component" value="Unassembled WGS sequence"/>
</dbReference>
<dbReference type="Pfam" id="PF24181">
    <property type="entry name" value="TPR_TTI1_C"/>
    <property type="match status" value="1"/>
</dbReference>
<dbReference type="Pfam" id="PF21547">
    <property type="entry name" value="TTI1"/>
    <property type="match status" value="1"/>
</dbReference>
<dbReference type="EMBL" id="JBBJCI010000293">
    <property type="protein sequence ID" value="KAK7235284.1"/>
    <property type="molecule type" value="Genomic_DNA"/>
</dbReference>
<dbReference type="InterPro" id="IPR052587">
    <property type="entry name" value="TELO2-interacting_protein_1"/>
</dbReference>
<sequence>MAQQLLAPHEEAPMATMALLRVAETAMKTKGDHSDDAVLYSERLHHALTDADDATAKTHAPAALLPLGILLMRPVAGRRREAAVEAAALAAETAARRCGGELCARVGPEVALRLLGAVGLRLNEPSTNREERPEALASLATTIFRCAELGENDKAWAGFWKRLDDPEAPDGRCLVAAVAKAAMTLAERRDGSRSTRRAALTLVRTSVAATPLKRRGGLWRCFLPGLFGPLYKIVSGPVAPRDGDRLKADALAAAVALITAACGGDERAAPKRVFDALAALKKKRGSEAPDAEDRRRDPPRELGAAVVVAPTPAWARETRDRLLAYVPAMLRAPRPVSGAGAAAVGAAAFESLAFFGDDGVPSFGDTIASCVFDDDAAVARGARRPTAGPAARGAPARPRLAAAATSGDEGALADGLDLVGGHLARLDGEVLGQRRRGRRRRLRRGLEVEGEASLQALDAPDGAPPGLRCHGDFAKRVAHAMACAALPPRLLPLAQAGGGAPAGAPRGLAALRVVAVRLVLALERSLRGLADEAEPSSGGDWPAALAEAALGAAAILAEAAEAASSGARADLLDPEQGFEDVAALLCRCLAAAAAIARSRGASPSALLPLLRRVLYPLLEKLASEAATSRQAALGALVSIAALARPDGDPQTALPRLLAANMDYVVEAACRKLRGARSPETAALSSSVVEALLRHSECSLATPLLRDVVRNALRDVDDHCLDGSKFAAEFLRLMRSMLVALPRIAPDPDRNPDVENTGYWKGDDPPEPTPEQAARVASMPAWLRGLARKYGDAEHRKAALAVDPEVVDPVVKMLLESKQQLRDDDPEDDVRVKAAKLGKAQGDPAAWMSNAEKLHRGSQEHTAKMRKDEPKDPTPEEQLVIDVCKRAKYFCAAGDLRSRALALDVVATAADRMRDSPEHVRPLVHDLWPAVAARLPRDRAGVARIYARGGPDAVAVGSALDVAAAFAAAVGDFLAFKFKDELWPRLKLLLDPPALEDGHAPRNRDRVVVAAMRCVRRFADREDCFDLARPGAARESDIPNVKGSDLGHVPLVSADFWTSDHLSERSRSVDVFSVTRARGTLALNHSFPAQVRPVASSAARLALHHAPPGSAGSRAAVELVKLAKSLAALDADAVWLHCATHPSDGAPADARPPPLPSCAPLPALVKAPVLLDAAVKAEILAALDDTPSVLASAGLW</sequence>
<dbReference type="PANTHER" id="PTHR18460">
    <property type="entry name" value="TEL2 INTERACTING PROTEIN 1 TTI1 FAMILY MEMBER"/>
    <property type="match status" value="1"/>
</dbReference>
<evidence type="ECO:0000259" key="2">
    <source>
        <dbReference type="Pfam" id="PF24181"/>
    </source>
</evidence>
<evidence type="ECO:0000313" key="4">
    <source>
        <dbReference type="Proteomes" id="UP001363151"/>
    </source>
</evidence>
<dbReference type="PANTHER" id="PTHR18460:SF3">
    <property type="entry name" value="TELO2-INTERACTING PROTEIN 1 HOMOLOG"/>
    <property type="match status" value="1"/>
</dbReference>
<feature type="compositionally biased region" description="Basic and acidic residues" evidence="1">
    <location>
        <begin position="851"/>
        <end position="873"/>
    </location>
</feature>
<evidence type="ECO:0000256" key="1">
    <source>
        <dbReference type="SAM" id="MobiDB-lite"/>
    </source>
</evidence>
<accession>A0ABR1FPX4</accession>
<dbReference type="InterPro" id="IPR016024">
    <property type="entry name" value="ARM-type_fold"/>
</dbReference>
<dbReference type="InterPro" id="IPR049362">
    <property type="entry name" value="TTI1_rpt"/>
</dbReference>
<feature type="region of interest" description="Disordered" evidence="1">
    <location>
        <begin position="747"/>
        <end position="774"/>
    </location>
</feature>
<dbReference type="InterPro" id="IPR057567">
    <property type="entry name" value="TPR_TTI1_C"/>
</dbReference>
<evidence type="ECO:0000313" key="3">
    <source>
        <dbReference type="EMBL" id="KAK7235284.1"/>
    </source>
</evidence>
<name>A0ABR1FPX4_AURAN</name>
<organism evidence="3 4">
    <name type="scientific">Aureococcus anophagefferens</name>
    <name type="common">Harmful bloom alga</name>
    <dbReference type="NCBI Taxonomy" id="44056"/>
    <lineage>
        <taxon>Eukaryota</taxon>
        <taxon>Sar</taxon>
        <taxon>Stramenopiles</taxon>
        <taxon>Ochrophyta</taxon>
        <taxon>Pelagophyceae</taxon>
        <taxon>Pelagomonadales</taxon>
        <taxon>Pelagomonadaceae</taxon>
        <taxon>Aureococcus</taxon>
    </lineage>
</organism>
<dbReference type="SUPFAM" id="SSF48371">
    <property type="entry name" value="ARM repeat"/>
    <property type="match status" value="1"/>
</dbReference>
<feature type="region of interest" description="Disordered" evidence="1">
    <location>
        <begin position="837"/>
        <end position="874"/>
    </location>
</feature>
<proteinExistence type="predicted"/>
<keyword evidence="4" id="KW-1185">Reference proteome</keyword>
<feature type="domain" description="TTI1 C-terminal TPR" evidence="2">
    <location>
        <begin position="846"/>
        <end position="991"/>
    </location>
</feature>
<comment type="caution">
    <text evidence="3">The sequence shown here is derived from an EMBL/GenBank/DDBJ whole genome shotgun (WGS) entry which is preliminary data.</text>
</comment>